<dbReference type="Pfam" id="PF08239">
    <property type="entry name" value="SH3_3"/>
    <property type="match status" value="1"/>
</dbReference>
<dbReference type="InParanoid" id="A0A3A9JE22"/>
<evidence type="ECO:0000313" key="3">
    <source>
        <dbReference type="EMBL" id="RKK02923.1"/>
    </source>
</evidence>
<sequence length="250" mass="25971">MAGLMVLLALPMALSGCDDAAPKAQAAQNAPIGKANEARQLAEAKLREALRGELSISQVETFPQADAATVAVCGQVALKGGQKAPFVSLVTLHPEGAAEAVPAVEQHVATDDVSATRVYVETRSRCTEKAAQVTQRLTAPPRLPPIPADLRTLAPPAPPQVARMEAEAAQVAAQARGGIAMRQNGNLRARPGGEVLRVVQRGASLRVFAEAPGGWLQVGSDSAEGWMHSSMVTRMALPEAAPTLTTAAAR</sequence>
<keyword evidence="5" id="KW-1185">Reference proteome</keyword>
<keyword evidence="1" id="KW-0732">Signal</keyword>
<feature type="signal peptide" evidence="1">
    <location>
        <begin position="1"/>
        <end position="20"/>
    </location>
</feature>
<proteinExistence type="predicted"/>
<dbReference type="EMBL" id="RAQU01000116">
    <property type="protein sequence ID" value="RKK02923.1"/>
    <property type="molecule type" value="Genomic_DNA"/>
</dbReference>
<dbReference type="Proteomes" id="UP000278036">
    <property type="component" value="Unassembled WGS sequence"/>
</dbReference>
<dbReference type="Proteomes" id="UP000274097">
    <property type="component" value="Unassembled WGS sequence"/>
</dbReference>
<feature type="domain" description="SH3b" evidence="2">
    <location>
        <begin position="185"/>
        <end position="232"/>
    </location>
</feature>
<evidence type="ECO:0000259" key="2">
    <source>
        <dbReference type="Pfam" id="PF08239"/>
    </source>
</evidence>
<name>A0A3A9JE22_9PROT</name>
<evidence type="ECO:0000313" key="4">
    <source>
        <dbReference type="EMBL" id="RMI25440.1"/>
    </source>
</evidence>
<comment type="caution">
    <text evidence="3">The sequence shown here is derived from an EMBL/GenBank/DDBJ whole genome shotgun (WGS) entry which is preliminary data.</text>
</comment>
<feature type="chain" id="PRO_5017407598" evidence="1">
    <location>
        <begin position="21"/>
        <end position="250"/>
    </location>
</feature>
<dbReference type="AlphaFoldDB" id="A0A3A9JE22"/>
<reference evidence="3 6" key="1">
    <citation type="submission" date="2018-09" db="EMBL/GenBank/DDBJ databases">
        <title>Roseomonas sp. nov., isolated from feces of Tibetan antelopes in the Qinghai-Tibet plateau, China.</title>
        <authorList>
            <person name="Tian Z."/>
        </authorList>
    </citation>
    <scope>NUCLEOTIDE SEQUENCE [LARGE SCALE GENOMIC DNA]</scope>
    <source>
        <strain evidence="4 5">Z23</strain>
        <strain evidence="3 6">Z24</strain>
    </source>
</reference>
<dbReference type="InterPro" id="IPR003646">
    <property type="entry name" value="SH3-like_bac-type"/>
</dbReference>
<dbReference type="Gene3D" id="2.30.30.40">
    <property type="entry name" value="SH3 Domains"/>
    <property type="match status" value="1"/>
</dbReference>
<organism evidence="3 6">
    <name type="scientific">Teichococcus wenyumeiae</name>
    <dbReference type="NCBI Taxonomy" id="2478470"/>
    <lineage>
        <taxon>Bacteria</taxon>
        <taxon>Pseudomonadati</taxon>
        <taxon>Pseudomonadota</taxon>
        <taxon>Alphaproteobacteria</taxon>
        <taxon>Acetobacterales</taxon>
        <taxon>Roseomonadaceae</taxon>
        <taxon>Roseomonas</taxon>
    </lineage>
</organism>
<evidence type="ECO:0000313" key="6">
    <source>
        <dbReference type="Proteomes" id="UP000278036"/>
    </source>
</evidence>
<dbReference type="EMBL" id="RFLX01000005">
    <property type="protein sequence ID" value="RMI25440.1"/>
    <property type="molecule type" value="Genomic_DNA"/>
</dbReference>
<evidence type="ECO:0000256" key="1">
    <source>
        <dbReference type="SAM" id="SignalP"/>
    </source>
</evidence>
<evidence type="ECO:0000313" key="5">
    <source>
        <dbReference type="Proteomes" id="UP000274097"/>
    </source>
</evidence>
<protein>
    <submittedName>
        <fullName evidence="3">SH3 domain-containing protein</fullName>
    </submittedName>
</protein>
<gene>
    <name evidence="3" type="ORF">D6Z83_17195</name>
    <name evidence="4" type="ORF">EBE87_09930</name>
</gene>
<accession>A0A3A9JE22</accession>